<keyword evidence="4" id="KW-0862">Zinc</keyword>
<keyword evidence="3 5" id="KW-0863">Zinc-finger</keyword>
<evidence type="ECO:0000256" key="1">
    <source>
        <dbReference type="ARBA" id="ARBA00022723"/>
    </source>
</evidence>
<feature type="domain" description="C2H2-type" evidence="6">
    <location>
        <begin position="286"/>
        <end position="313"/>
    </location>
</feature>
<dbReference type="Proteomes" id="UP001549920">
    <property type="component" value="Unassembled WGS sequence"/>
</dbReference>
<dbReference type="SMART" id="SM00355">
    <property type="entry name" value="ZnF_C2H2"/>
    <property type="match status" value="10"/>
</dbReference>
<evidence type="ECO:0000256" key="2">
    <source>
        <dbReference type="ARBA" id="ARBA00022737"/>
    </source>
</evidence>
<dbReference type="InterPro" id="IPR036236">
    <property type="entry name" value="Znf_C2H2_sf"/>
</dbReference>
<keyword evidence="1" id="KW-0479">Metal-binding</keyword>
<dbReference type="PANTHER" id="PTHR24379:SF121">
    <property type="entry name" value="C2H2-TYPE DOMAIN-CONTAINING PROTEIN"/>
    <property type="match status" value="1"/>
</dbReference>
<gene>
    <name evidence="7" type="ORF">ABMA27_012825</name>
</gene>
<evidence type="ECO:0000313" key="7">
    <source>
        <dbReference type="EMBL" id="KAL0853050.1"/>
    </source>
</evidence>
<reference evidence="7 8" key="1">
    <citation type="submission" date="2024-06" db="EMBL/GenBank/DDBJ databases">
        <title>A chromosome-level genome assembly of beet webworm, Loxostege sticticalis.</title>
        <authorList>
            <person name="Zhang Y."/>
        </authorList>
    </citation>
    <scope>NUCLEOTIDE SEQUENCE [LARGE SCALE GENOMIC DNA]</scope>
    <source>
        <strain evidence="7">AQ026</strain>
        <tissue evidence="7">Whole body</tissue>
    </source>
</reference>
<dbReference type="SUPFAM" id="SSF57667">
    <property type="entry name" value="beta-beta-alpha zinc fingers"/>
    <property type="match status" value="4"/>
</dbReference>
<evidence type="ECO:0000313" key="8">
    <source>
        <dbReference type="Proteomes" id="UP001549920"/>
    </source>
</evidence>
<dbReference type="EMBL" id="JBEUOH010000031">
    <property type="protein sequence ID" value="KAL0853050.1"/>
    <property type="molecule type" value="Genomic_DNA"/>
</dbReference>
<accession>A0ABR3GZY5</accession>
<evidence type="ECO:0000256" key="3">
    <source>
        <dbReference type="ARBA" id="ARBA00022771"/>
    </source>
</evidence>
<feature type="domain" description="C2H2-type" evidence="6">
    <location>
        <begin position="314"/>
        <end position="339"/>
    </location>
</feature>
<dbReference type="Pfam" id="PF00096">
    <property type="entry name" value="zf-C2H2"/>
    <property type="match status" value="4"/>
</dbReference>
<feature type="domain" description="C2H2-type" evidence="6">
    <location>
        <begin position="201"/>
        <end position="229"/>
    </location>
</feature>
<sequence>MSNAKHNAKMIVRYTTAYPFKLPERFMVCVYCCDSFDDPPRFRHHMSEYHPEVKLRIAFAHIPEGYIKIDCTDLRCRICFAQLNKLEVAVDHLIKEHDHTIDLSCDLGVQPFILPDEKWACALCESKFISLRALSRHTQSHFPKFTCEACGKSYFSVSSLRFHKQVSHIGDQRICVKCKKTFETLEEKRKHVLESPRCWAFVCKFCGERFVSSTLRNAHRTQVHGMQSKEYVCPECPEVFPDRQKYRIHFITTHTNDYFSCTCGKKFDSKSNLKKHMVVHTKEKLFPCTVCSKAFSRKKNLVQHMWIHSEHKRFECVDCNKQFNQKVTWKSHMKSYHPGVAIN</sequence>
<evidence type="ECO:0000256" key="4">
    <source>
        <dbReference type="ARBA" id="ARBA00022833"/>
    </source>
</evidence>
<feature type="domain" description="C2H2-type" evidence="6">
    <location>
        <begin position="231"/>
        <end position="259"/>
    </location>
</feature>
<dbReference type="Gene3D" id="3.30.160.60">
    <property type="entry name" value="Classic Zinc Finger"/>
    <property type="match status" value="5"/>
</dbReference>
<keyword evidence="8" id="KW-1185">Reference proteome</keyword>
<dbReference type="InterPro" id="IPR013087">
    <property type="entry name" value="Znf_C2H2_type"/>
</dbReference>
<dbReference type="PANTHER" id="PTHR24379">
    <property type="entry name" value="KRAB AND ZINC FINGER DOMAIN-CONTAINING"/>
    <property type="match status" value="1"/>
</dbReference>
<evidence type="ECO:0000256" key="5">
    <source>
        <dbReference type="PROSITE-ProRule" id="PRU00042"/>
    </source>
</evidence>
<name>A0ABR3GZY5_LOXSC</name>
<feature type="domain" description="C2H2-type" evidence="6">
    <location>
        <begin position="145"/>
        <end position="173"/>
    </location>
</feature>
<organism evidence="7 8">
    <name type="scientific">Loxostege sticticalis</name>
    <name type="common">Beet webworm moth</name>
    <dbReference type="NCBI Taxonomy" id="481309"/>
    <lineage>
        <taxon>Eukaryota</taxon>
        <taxon>Metazoa</taxon>
        <taxon>Ecdysozoa</taxon>
        <taxon>Arthropoda</taxon>
        <taxon>Hexapoda</taxon>
        <taxon>Insecta</taxon>
        <taxon>Pterygota</taxon>
        <taxon>Neoptera</taxon>
        <taxon>Endopterygota</taxon>
        <taxon>Lepidoptera</taxon>
        <taxon>Glossata</taxon>
        <taxon>Ditrysia</taxon>
        <taxon>Pyraloidea</taxon>
        <taxon>Crambidae</taxon>
        <taxon>Pyraustinae</taxon>
        <taxon>Loxostege</taxon>
    </lineage>
</organism>
<feature type="domain" description="C2H2-type" evidence="6">
    <location>
        <begin position="259"/>
        <end position="285"/>
    </location>
</feature>
<keyword evidence="2" id="KW-0677">Repeat</keyword>
<proteinExistence type="predicted"/>
<dbReference type="PROSITE" id="PS00028">
    <property type="entry name" value="ZINC_FINGER_C2H2_1"/>
    <property type="match status" value="6"/>
</dbReference>
<dbReference type="PROSITE" id="PS50157">
    <property type="entry name" value="ZINC_FINGER_C2H2_2"/>
    <property type="match status" value="6"/>
</dbReference>
<comment type="caution">
    <text evidence="7">The sequence shown here is derived from an EMBL/GenBank/DDBJ whole genome shotgun (WGS) entry which is preliminary data.</text>
</comment>
<evidence type="ECO:0000259" key="6">
    <source>
        <dbReference type="PROSITE" id="PS50157"/>
    </source>
</evidence>
<protein>
    <recommendedName>
        <fullName evidence="6">C2H2-type domain-containing protein</fullName>
    </recommendedName>
</protein>